<organism evidence="1 2">
    <name type="scientific">Peronosclerospora sorghi</name>
    <dbReference type="NCBI Taxonomy" id="230839"/>
    <lineage>
        <taxon>Eukaryota</taxon>
        <taxon>Sar</taxon>
        <taxon>Stramenopiles</taxon>
        <taxon>Oomycota</taxon>
        <taxon>Peronosporomycetes</taxon>
        <taxon>Peronosporales</taxon>
        <taxon>Peronosporaceae</taxon>
        <taxon>Peronosclerospora</taxon>
    </lineage>
</organism>
<evidence type="ECO:0000313" key="2">
    <source>
        <dbReference type="Proteomes" id="UP001163321"/>
    </source>
</evidence>
<accession>A0ACC0WQ40</accession>
<sequence length="118" mass="13571">MTRWIEFFVQFSFELKYKPGVSDVVADALSRPTVCPTTVGCFVFMTRFPTCYAKVLIEARVNCVVHLSHVGEDDEFMQLIHNSNSNDRDCVAVIQALRQSDQSLMARYELKYGLLRVR</sequence>
<reference evidence="1 2" key="1">
    <citation type="journal article" date="2022" name="bioRxiv">
        <title>The genome of the oomycete Peronosclerospora sorghi, a cosmopolitan pathogen of maize and sorghum, is inflated with dispersed pseudogenes.</title>
        <authorList>
            <person name="Fletcher K."/>
            <person name="Martin F."/>
            <person name="Isakeit T."/>
            <person name="Cavanaugh K."/>
            <person name="Magill C."/>
            <person name="Michelmore R."/>
        </authorList>
    </citation>
    <scope>NUCLEOTIDE SEQUENCE [LARGE SCALE GENOMIC DNA]</scope>
    <source>
        <strain evidence="1">P6</strain>
    </source>
</reference>
<comment type="caution">
    <text evidence="1">The sequence shown here is derived from an EMBL/GenBank/DDBJ whole genome shotgun (WGS) entry which is preliminary data.</text>
</comment>
<evidence type="ECO:0000313" key="1">
    <source>
        <dbReference type="EMBL" id="KAI9919866.1"/>
    </source>
</evidence>
<protein>
    <submittedName>
        <fullName evidence="1">Uncharacterized protein</fullName>
    </submittedName>
</protein>
<proteinExistence type="predicted"/>
<gene>
    <name evidence="1" type="ORF">PsorP6_015841</name>
</gene>
<name>A0ACC0WQ40_9STRA</name>
<keyword evidence="2" id="KW-1185">Reference proteome</keyword>
<dbReference type="EMBL" id="CM047589">
    <property type="protein sequence ID" value="KAI9919866.1"/>
    <property type="molecule type" value="Genomic_DNA"/>
</dbReference>
<dbReference type="Proteomes" id="UP001163321">
    <property type="component" value="Chromosome 10"/>
</dbReference>